<evidence type="ECO:0000256" key="1">
    <source>
        <dbReference type="SAM" id="Phobius"/>
    </source>
</evidence>
<keyword evidence="1" id="KW-1133">Transmembrane helix</keyword>
<feature type="transmembrane region" description="Helical" evidence="1">
    <location>
        <begin position="45"/>
        <end position="65"/>
    </location>
</feature>
<keyword evidence="1" id="KW-0472">Membrane</keyword>
<feature type="transmembrane region" description="Helical" evidence="1">
    <location>
        <begin position="77"/>
        <end position="98"/>
    </location>
</feature>
<name>A0A501W9S6_9BACT</name>
<dbReference type="AlphaFoldDB" id="A0A501W9S6"/>
<keyword evidence="3" id="KW-1185">Reference proteome</keyword>
<evidence type="ECO:0000313" key="3">
    <source>
        <dbReference type="Proteomes" id="UP000316727"/>
    </source>
</evidence>
<feature type="transmembrane region" description="Helical" evidence="1">
    <location>
        <begin position="177"/>
        <end position="198"/>
    </location>
</feature>
<proteinExistence type="predicted"/>
<dbReference type="Proteomes" id="UP000316727">
    <property type="component" value="Unassembled WGS sequence"/>
</dbReference>
<keyword evidence="1" id="KW-0812">Transmembrane</keyword>
<reference evidence="2 3" key="1">
    <citation type="submission" date="2019-06" db="EMBL/GenBank/DDBJ databases">
        <title>A novel bacterium of genus Pontibacter, isolated from marine sediment.</title>
        <authorList>
            <person name="Huang H."/>
            <person name="Mo K."/>
            <person name="Hu Y."/>
        </authorList>
    </citation>
    <scope>NUCLEOTIDE SEQUENCE [LARGE SCALE GENOMIC DNA]</scope>
    <source>
        <strain evidence="2 3">HB172049</strain>
    </source>
</reference>
<feature type="transmembrane region" description="Helical" evidence="1">
    <location>
        <begin position="135"/>
        <end position="157"/>
    </location>
</feature>
<accession>A0A501W9S6</accession>
<feature type="transmembrane region" description="Helical" evidence="1">
    <location>
        <begin position="341"/>
        <end position="362"/>
    </location>
</feature>
<feature type="transmembrane region" description="Helical" evidence="1">
    <location>
        <begin position="210"/>
        <end position="236"/>
    </location>
</feature>
<evidence type="ECO:0000313" key="2">
    <source>
        <dbReference type="EMBL" id="TPE46128.1"/>
    </source>
</evidence>
<sequence length="419" mass="48275">MYKQELKVESKTENMLKLTFSDVITVCLLLYIYVLGGALQFFVNLSFTVSTALTIVLVLGLYFAHAIINKRLLYNKFIGFGLLLASIIILSSLLNHTFFVKTALYLSFVIFPIGAYIATRYFVRTKILHILFNKFFILLGLLQLPVLLIQEFGYDLLIKFKRTSQQVAPIDFNFGTFFLKNDHGLAFFLICLLLYLWLDPKAEHIKYKKIYSLVYVLSILLTNSTISHLLLAVTLLYLAYNKVKPRELLVYLSLALGLISVVAGLVLFMNSNKLQASLTTFINNAHYDRALKMYEAGVATRIQTLVVFINNKVEWLGHGPYSYFDILSGIFYQNPNFSQWIWFYFDLGIVGVVAFILFLLNFDVRGNLNKKRYGSIILGMLFIYAIFSTVTVDLTFTFTFFLFCRREQQPYEYNNTSIS</sequence>
<comment type="caution">
    <text evidence="2">The sequence shown here is derived from an EMBL/GenBank/DDBJ whole genome shotgun (WGS) entry which is preliminary data.</text>
</comment>
<evidence type="ECO:0008006" key="4">
    <source>
        <dbReference type="Google" id="ProtNLM"/>
    </source>
</evidence>
<feature type="transmembrane region" description="Helical" evidence="1">
    <location>
        <begin position="382"/>
        <end position="404"/>
    </location>
</feature>
<dbReference type="EMBL" id="VFRQ01000001">
    <property type="protein sequence ID" value="TPE46128.1"/>
    <property type="molecule type" value="Genomic_DNA"/>
</dbReference>
<protein>
    <recommendedName>
        <fullName evidence="4">O-antigen ligase domain-containing protein</fullName>
    </recommendedName>
</protein>
<gene>
    <name evidence="2" type="ORF">FJM65_01920</name>
</gene>
<feature type="transmembrane region" description="Helical" evidence="1">
    <location>
        <begin position="248"/>
        <end position="268"/>
    </location>
</feature>
<feature type="transmembrane region" description="Helical" evidence="1">
    <location>
        <begin position="20"/>
        <end position="39"/>
    </location>
</feature>
<dbReference type="OrthoDB" id="1427097at2"/>
<feature type="transmembrane region" description="Helical" evidence="1">
    <location>
        <begin position="104"/>
        <end position="123"/>
    </location>
</feature>
<organism evidence="2 3">
    <name type="scientific">Pontibacter mangrovi</name>
    <dbReference type="NCBI Taxonomy" id="2589816"/>
    <lineage>
        <taxon>Bacteria</taxon>
        <taxon>Pseudomonadati</taxon>
        <taxon>Bacteroidota</taxon>
        <taxon>Cytophagia</taxon>
        <taxon>Cytophagales</taxon>
        <taxon>Hymenobacteraceae</taxon>
        <taxon>Pontibacter</taxon>
    </lineage>
</organism>